<evidence type="ECO:0000256" key="4">
    <source>
        <dbReference type="ARBA" id="ARBA00022491"/>
    </source>
</evidence>
<evidence type="ECO:0000256" key="6">
    <source>
        <dbReference type="ARBA" id="ARBA00022853"/>
    </source>
</evidence>
<evidence type="ECO:0000256" key="9">
    <source>
        <dbReference type="ARBA" id="ARBA00023242"/>
    </source>
</evidence>
<dbReference type="Pfam" id="PF00850">
    <property type="entry name" value="Hist_deacetyl"/>
    <property type="match status" value="1"/>
</dbReference>
<accession>A0ABR3RAY9</accession>
<dbReference type="PANTHER" id="PTHR10625">
    <property type="entry name" value="HISTONE DEACETYLASE HDAC1-RELATED"/>
    <property type="match status" value="1"/>
</dbReference>
<dbReference type="Proteomes" id="UP001521785">
    <property type="component" value="Unassembled WGS sequence"/>
</dbReference>
<keyword evidence="9" id="KW-0539">Nucleus</keyword>
<keyword evidence="8" id="KW-0804">Transcription</keyword>
<evidence type="ECO:0000313" key="13">
    <source>
        <dbReference type="EMBL" id="KAL1601458.1"/>
    </source>
</evidence>
<comment type="similarity">
    <text evidence="2">Belongs to the histone deacetylase family. HD type 2 subfamily.</text>
</comment>
<keyword evidence="7" id="KW-0805">Transcription regulation</keyword>
<dbReference type="Pfam" id="PF09757">
    <property type="entry name" value="Arb2-like"/>
    <property type="match status" value="1"/>
</dbReference>
<evidence type="ECO:0000256" key="5">
    <source>
        <dbReference type="ARBA" id="ARBA00022801"/>
    </source>
</evidence>
<dbReference type="EC" id="3.5.1.98" evidence="3"/>
<evidence type="ECO:0000256" key="3">
    <source>
        <dbReference type="ARBA" id="ARBA00012111"/>
    </source>
</evidence>
<dbReference type="InterPro" id="IPR017321">
    <property type="entry name" value="Hist_deAcase_II_yeast"/>
</dbReference>
<evidence type="ECO:0000259" key="11">
    <source>
        <dbReference type="Pfam" id="PF00850"/>
    </source>
</evidence>
<evidence type="ECO:0000259" key="12">
    <source>
        <dbReference type="Pfam" id="PF09757"/>
    </source>
</evidence>
<dbReference type="SUPFAM" id="SSF52768">
    <property type="entry name" value="Arginase/deacetylase"/>
    <property type="match status" value="1"/>
</dbReference>
<dbReference type="InterPro" id="IPR023801">
    <property type="entry name" value="His_deacetylse_dom"/>
</dbReference>
<reference evidence="13 14" key="1">
    <citation type="submission" date="2024-02" db="EMBL/GenBank/DDBJ databases">
        <title>De novo assembly and annotation of 12 fungi associated with fruit tree decline syndrome in Ontario, Canada.</title>
        <authorList>
            <person name="Sulman M."/>
            <person name="Ellouze W."/>
            <person name="Ilyukhin E."/>
        </authorList>
    </citation>
    <scope>NUCLEOTIDE SEQUENCE [LARGE SCALE GENOMIC DNA]</scope>
    <source>
        <strain evidence="13 14">M42-189</strain>
    </source>
</reference>
<proteinExistence type="inferred from homology"/>
<dbReference type="InterPro" id="IPR000286">
    <property type="entry name" value="HDACs"/>
</dbReference>
<keyword evidence="4" id="KW-0678">Repressor</keyword>
<evidence type="ECO:0000256" key="8">
    <source>
        <dbReference type="ARBA" id="ARBA00023163"/>
    </source>
</evidence>
<keyword evidence="6" id="KW-0156">Chromatin regulator</keyword>
<dbReference type="InterPro" id="IPR023696">
    <property type="entry name" value="Ureohydrolase_dom_sf"/>
</dbReference>
<evidence type="ECO:0000256" key="7">
    <source>
        <dbReference type="ARBA" id="ARBA00023015"/>
    </source>
</evidence>
<feature type="compositionally biased region" description="Low complexity" evidence="10">
    <location>
        <begin position="848"/>
        <end position="863"/>
    </location>
</feature>
<dbReference type="Gene3D" id="3.40.800.20">
    <property type="entry name" value="Histone deacetylase domain"/>
    <property type="match status" value="1"/>
</dbReference>
<protein>
    <recommendedName>
        <fullName evidence="3">histone deacetylase</fullName>
        <ecNumber evidence="3">3.5.1.98</ecNumber>
    </recommendedName>
</protein>
<dbReference type="EMBL" id="JAKJXO020000008">
    <property type="protein sequence ID" value="KAL1601458.1"/>
    <property type="molecule type" value="Genomic_DNA"/>
</dbReference>
<dbReference type="PRINTS" id="PR01270">
    <property type="entry name" value="HDASUPER"/>
</dbReference>
<dbReference type="PANTHER" id="PTHR10625:SF5">
    <property type="entry name" value="HISTONE DEACETYLASE"/>
    <property type="match status" value="1"/>
</dbReference>
<comment type="subcellular location">
    <subcellularLocation>
        <location evidence="1">Nucleus</location>
    </subcellularLocation>
</comment>
<feature type="domain" description="Arb2-like" evidence="12">
    <location>
        <begin position="524"/>
        <end position="784"/>
    </location>
</feature>
<comment type="caution">
    <text evidence="13">The sequence shown here is derived from an EMBL/GenBank/DDBJ whole genome shotgun (WGS) entry which is preliminary data.</text>
</comment>
<dbReference type="InterPro" id="IPR037138">
    <property type="entry name" value="His_deacetylse_dom_sf"/>
</dbReference>
<evidence type="ECO:0000256" key="2">
    <source>
        <dbReference type="ARBA" id="ARBA00007738"/>
    </source>
</evidence>
<organism evidence="13 14">
    <name type="scientific">Paraconiothyrium brasiliense</name>
    <dbReference type="NCBI Taxonomy" id="300254"/>
    <lineage>
        <taxon>Eukaryota</taxon>
        <taxon>Fungi</taxon>
        <taxon>Dikarya</taxon>
        <taxon>Ascomycota</taxon>
        <taxon>Pezizomycotina</taxon>
        <taxon>Dothideomycetes</taxon>
        <taxon>Pleosporomycetidae</taxon>
        <taxon>Pleosporales</taxon>
        <taxon>Massarineae</taxon>
        <taxon>Didymosphaeriaceae</taxon>
        <taxon>Paraconiothyrium</taxon>
    </lineage>
</organism>
<evidence type="ECO:0000256" key="10">
    <source>
        <dbReference type="SAM" id="MobiDB-lite"/>
    </source>
</evidence>
<evidence type="ECO:0000256" key="1">
    <source>
        <dbReference type="ARBA" id="ARBA00004123"/>
    </source>
</evidence>
<dbReference type="InterPro" id="IPR019154">
    <property type="entry name" value="Arb2-like_domain"/>
</dbReference>
<keyword evidence="5" id="KW-0378">Hydrolase</keyword>
<feature type="region of interest" description="Disordered" evidence="10">
    <location>
        <begin position="60"/>
        <end position="100"/>
    </location>
</feature>
<feature type="domain" description="Histone deacetylase" evidence="11">
    <location>
        <begin position="156"/>
        <end position="471"/>
    </location>
</feature>
<name>A0ABR3RAY9_9PLEO</name>
<feature type="compositionally biased region" description="Polar residues" evidence="10">
    <location>
        <begin position="67"/>
        <end position="82"/>
    </location>
</feature>
<dbReference type="PIRSF" id="PIRSF037919">
    <property type="entry name" value="HDAC_II_yeast"/>
    <property type="match status" value="1"/>
</dbReference>
<evidence type="ECO:0000313" key="14">
    <source>
        <dbReference type="Proteomes" id="UP001521785"/>
    </source>
</evidence>
<feature type="region of interest" description="Disordered" evidence="10">
    <location>
        <begin position="791"/>
        <end position="869"/>
    </location>
</feature>
<gene>
    <name evidence="13" type="primary">HDA1</name>
    <name evidence="13" type="ORF">SLS60_006373</name>
</gene>
<sequence>MAMVDEDTIVLSDEDHAMESIEHSNGNGDHAATVNPSKLLFHAASPDLLSPVLPFHGLGNPLKGSPSRKTLNAQDYSSSSPGVLSHDRQSQNAAPIDPDSMDVIPAKLARVEVRVPPPPRFKPLPYPSSRTGLVYDDRMRFHAEDENLNSNPDDIHPEDPRRIYAIFHEIRQAGLVREDSIDSDDEDAESRDNKCWRIHTRHATKAEICLIHTPEHYLFVEALQNKTPLELQALYREMDSIYFNNSTFDSALLAAGGAIEACRAVVMGHVRNAIAIIRPPGHHAESTEPSGFCIFNNVPIAARVCQNDFPETCRKIIILDWDVHHGNGIQHAFYDDPNILYISLHVFRGGSFYPGNPDGDLTYCGEGPGLGRNVNIPWEEHHMGDAEYIYAFQQIVIPIVSEFDPDLVIISAGFDAAEGDALGSCHVTPAGYAHMTHMLMRVAEGKMAVCLEGGYNLRSISRSALAVTRTLMLQPPDRLADDLNPKESAVRVVEQVKRVQSKFWKCMYPKHFDAATPAFPSTTRLHDILRKFQSLNLAEENRMTPLQIIRDDLRESFEHNVVATPNFTEKRPLLVIFHDPPTLTFSPDPVTGKIELHNIWMADVVEKNYIEWAIRNGFEVIDVNVPKIEPIPDDEGEFIHSDTHEERAEKTKQLASYIWENYIEPFEATQVFFLGIGSAYIGLVDLLRNNETCTDDNSIVESLIAFVADTSIQSIKRATEDNVADWYYSHSKIFVQNNHLCWDPTRARKHRKKWGKLIRSEHVQIDDMLMQHMKEVHEYLLEKKAAFVDHGDDNTSVEDNSQQQPLRSPPLPSGLRSPQGSVPLSRNGNGDEARSRLPPIAYFNVPNSRTGTLSPTTPGSPLRQGFGRG</sequence>
<keyword evidence="14" id="KW-1185">Reference proteome</keyword>